<dbReference type="STRING" id="1121455.SAMN02745728_00552"/>
<evidence type="ECO:0008006" key="4">
    <source>
        <dbReference type="Google" id="ProtNLM"/>
    </source>
</evidence>
<organism evidence="2 3">
    <name type="scientific">Desulfovibrio litoralis DSM 11393</name>
    <dbReference type="NCBI Taxonomy" id="1121455"/>
    <lineage>
        <taxon>Bacteria</taxon>
        <taxon>Pseudomonadati</taxon>
        <taxon>Thermodesulfobacteriota</taxon>
        <taxon>Desulfovibrionia</taxon>
        <taxon>Desulfovibrionales</taxon>
        <taxon>Desulfovibrionaceae</taxon>
        <taxon>Desulfovibrio</taxon>
    </lineage>
</organism>
<protein>
    <recommendedName>
        <fullName evidence="4">ATP synthase I chain</fullName>
    </recommendedName>
</protein>
<name>A0A1M7S893_9BACT</name>
<keyword evidence="1" id="KW-0472">Membrane</keyword>
<keyword evidence="1" id="KW-0812">Transmembrane</keyword>
<reference evidence="2 3" key="1">
    <citation type="submission" date="2016-12" db="EMBL/GenBank/DDBJ databases">
        <authorList>
            <person name="Song W.-J."/>
            <person name="Kurnit D.M."/>
        </authorList>
    </citation>
    <scope>NUCLEOTIDE SEQUENCE [LARGE SCALE GENOMIC DNA]</scope>
    <source>
        <strain evidence="2 3">DSM 11393</strain>
    </source>
</reference>
<evidence type="ECO:0000256" key="1">
    <source>
        <dbReference type="SAM" id="Phobius"/>
    </source>
</evidence>
<sequence>MLLKKRLRVLECKLLKEGIFSPELRFFLARAILCLDVVLVVSVLTFMFDSHLFWFSMGLLLATYNFKILCSSVQNIISQQYNPRLILKHFVFFNLRIFVTAIILVIAIFKFSAPVWTLILGLSGVVFMLAYWCFLYYKKQILFSKTLRIS</sequence>
<gene>
    <name evidence="2" type="ORF">SAMN02745728_00552</name>
</gene>
<evidence type="ECO:0000313" key="2">
    <source>
        <dbReference type="EMBL" id="SHN54552.1"/>
    </source>
</evidence>
<dbReference type="AlphaFoldDB" id="A0A1M7S893"/>
<keyword evidence="1" id="KW-1133">Transmembrane helix</keyword>
<evidence type="ECO:0000313" key="3">
    <source>
        <dbReference type="Proteomes" id="UP000186469"/>
    </source>
</evidence>
<feature type="transmembrane region" description="Helical" evidence="1">
    <location>
        <begin position="52"/>
        <end position="70"/>
    </location>
</feature>
<proteinExistence type="predicted"/>
<dbReference type="EMBL" id="FRDI01000003">
    <property type="protein sequence ID" value="SHN54552.1"/>
    <property type="molecule type" value="Genomic_DNA"/>
</dbReference>
<feature type="transmembrane region" description="Helical" evidence="1">
    <location>
        <begin position="90"/>
        <end position="109"/>
    </location>
</feature>
<feature type="transmembrane region" description="Helical" evidence="1">
    <location>
        <begin position="115"/>
        <end position="137"/>
    </location>
</feature>
<dbReference type="RefSeq" id="WP_072696259.1">
    <property type="nucleotide sequence ID" value="NZ_FRDI01000003.1"/>
</dbReference>
<keyword evidence="3" id="KW-1185">Reference proteome</keyword>
<dbReference type="Proteomes" id="UP000186469">
    <property type="component" value="Unassembled WGS sequence"/>
</dbReference>
<accession>A0A1M7S893</accession>
<feature type="transmembrane region" description="Helical" evidence="1">
    <location>
        <begin position="26"/>
        <end position="46"/>
    </location>
</feature>